<dbReference type="STRING" id="157652.A0A371GGN5"/>
<evidence type="ECO:0000313" key="2">
    <source>
        <dbReference type="EMBL" id="RDX89739.1"/>
    </source>
</evidence>
<dbReference type="Pfam" id="PF10950">
    <property type="entry name" value="Organ_specific"/>
    <property type="match status" value="1"/>
</dbReference>
<evidence type="ECO:0008006" key="4">
    <source>
        <dbReference type="Google" id="ProtNLM"/>
    </source>
</evidence>
<protein>
    <recommendedName>
        <fullName evidence="4">Organ-specific protein P4</fullName>
    </recommendedName>
</protein>
<dbReference type="EMBL" id="QJKJ01005589">
    <property type="protein sequence ID" value="RDX89739.1"/>
    <property type="molecule type" value="Genomic_DNA"/>
</dbReference>
<gene>
    <name evidence="2" type="ORF">CR513_28500</name>
</gene>
<proteinExistence type="predicted"/>
<keyword evidence="1" id="KW-0732">Signal</keyword>
<dbReference type="AlphaFoldDB" id="A0A371GGN5"/>
<feature type="signal peptide" evidence="1">
    <location>
        <begin position="1"/>
        <end position="22"/>
    </location>
</feature>
<sequence>MKSIFAFFFVFSLLLVVNLSYARKDMGDYWKNMMNGQPMPEAIKDLLVQDPQVSDAVKDHFIRDFDIRPNVILYHTHVVSNKQKQKLQTMVKKIEPDFQGTGRHGAQLNRYEIY</sequence>
<reference evidence="2" key="1">
    <citation type="submission" date="2018-05" db="EMBL/GenBank/DDBJ databases">
        <title>Draft genome of Mucuna pruriens seed.</title>
        <authorList>
            <person name="Nnadi N.E."/>
            <person name="Vos R."/>
            <person name="Hasami M.H."/>
            <person name="Devisetty U.K."/>
            <person name="Aguiy J.C."/>
        </authorList>
    </citation>
    <scope>NUCLEOTIDE SEQUENCE [LARGE SCALE GENOMIC DNA]</scope>
    <source>
        <strain evidence="2">JCA_2017</strain>
    </source>
</reference>
<evidence type="ECO:0000256" key="1">
    <source>
        <dbReference type="SAM" id="SignalP"/>
    </source>
</evidence>
<dbReference type="OrthoDB" id="1734141at2759"/>
<dbReference type="PANTHER" id="PTHR33731:SF17">
    <property type="entry name" value="ORGAN-SPECIFIC PROTEIN P4-LIKE"/>
    <property type="match status" value="1"/>
</dbReference>
<dbReference type="InterPro" id="IPR024489">
    <property type="entry name" value="Organ_specific_prot"/>
</dbReference>
<keyword evidence="3" id="KW-1185">Reference proteome</keyword>
<dbReference type="PANTHER" id="PTHR33731">
    <property type="entry name" value="PROTEIN, PUTATIVE-RELATED"/>
    <property type="match status" value="1"/>
</dbReference>
<dbReference type="Proteomes" id="UP000257109">
    <property type="component" value="Unassembled WGS sequence"/>
</dbReference>
<feature type="chain" id="PRO_5016869587" description="Organ-specific protein P4" evidence="1">
    <location>
        <begin position="23"/>
        <end position="114"/>
    </location>
</feature>
<name>A0A371GGN5_MUCPR</name>
<comment type="caution">
    <text evidence="2">The sequence shown here is derived from an EMBL/GenBank/DDBJ whole genome shotgun (WGS) entry which is preliminary data.</text>
</comment>
<accession>A0A371GGN5</accession>
<organism evidence="2 3">
    <name type="scientific">Mucuna pruriens</name>
    <name type="common">Velvet bean</name>
    <name type="synonym">Dolichos pruriens</name>
    <dbReference type="NCBI Taxonomy" id="157652"/>
    <lineage>
        <taxon>Eukaryota</taxon>
        <taxon>Viridiplantae</taxon>
        <taxon>Streptophyta</taxon>
        <taxon>Embryophyta</taxon>
        <taxon>Tracheophyta</taxon>
        <taxon>Spermatophyta</taxon>
        <taxon>Magnoliopsida</taxon>
        <taxon>eudicotyledons</taxon>
        <taxon>Gunneridae</taxon>
        <taxon>Pentapetalae</taxon>
        <taxon>rosids</taxon>
        <taxon>fabids</taxon>
        <taxon>Fabales</taxon>
        <taxon>Fabaceae</taxon>
        <taxon>Papilionoideae</taxon>
        <taxon>50 kb inversion clade</taxon>
        <taxon>NPAAA clade</taxon>
        <taxon>indigoferoid/millettioid clade</taxon>
        <taxon>Phaseoleae</taxon>
        <taxon>Mucuna</taxon>
    </lineage>
</organism>
<evidence type="ECO:0000313" key="3">
    <source>
        <dbReference type="Proteomes" id="UP000257109"/>
    </source>
</evidence>